<dbReference type="Proteomes" id="UP000825051">
    <property type="component" value="Chromosome"/>
</dbReference>
<dbReference type="EMBL" id="CP080507">
    <property type="protein sequence ID" value="QYM79939.1"/>
    <property type="molecule type" value="Genomic_DNA"/>
</dbReference>
<comment type="cofactor">
    <cofactor evidence="1 4">
        <name>pyridoxal 5'-phosphate</name>
        <dbReference type="ChEBI" id="CHEBI:597326"/>
    </cofactor>
</comment>
<name>A0A8F9TY05_9BACT</name>
<keyword evidence="3 4" id="KW-0663">Pyridoxal phosphate</keyword>
<gene>
    <name evidence="6" type="ORF">K0B96_04790</name>
</gene>
<keyword evidence="7" id="KW-1185">Reference proteome</keyword>
<dbReference type="KEGG" id="ole:K0B96_04790"/>
<evidence type="ECO:0000256" key="3">
    <source>
        <dbReference type="ARBA" id="ARBA00022898"/>
    </source>
</evidence>
<dbReference type="PANTHER" id="PTHR48097">
    <property type="entry name" value="L-THREONINE ALDOLASE-RELATED"/>
    <property type="match status" value="1"/>
</dbReference>
<dbReference type="Gene3D" id="3.40.640.10">
    <property type="entry name" value="Type I PLP-dependent aspartate aminotransferase-like (Major domain)"/>
    <property type="match status" value="1"/>
</dbReference>
<dbReference type="AlphaFoldDB" id="A0A8F9TY05"/>
<dbReference type="Gene3D" id="3.90.1150.10">
    <property type="entry name" value="Aspartate Aminotransferase, domain 1"/>
    <property type="match status" value="1"/>
</dbReference>
<proteinExistence type="inferred from homology"/>
<comment type="function">
    <text evidence="4">Catalyzes the cleavage of L-allo-threonine and L-threonine to glycine and acetaldehyde.</text>
</comment>
<dbReference type="GO" id="GO:0006567">
    <property type="term" value="P:L-threonine catabolic process"/>
    <property type="evidence" value="ECO:0007669"/>
    <property type="project" value="UniProtKB-UniRule"/>
</dbReference>
<evidence type="ECO:0000259" key="5">
    <source>
        <dbReference type="Pfam" id="PF01212"/>
    </source>
</evidence>
<dbReference type="InterPro" id="IPR001597">
    <property type="entry name" value="ArAA_b-elim_lyase/Thr_aldolase"/>
</dbReference>
<dbReference type="PANTHER" id="PTHR48097:SF5">
    <property type="entry name" value="LOW SPECIFICITY L-THREONINE ALDOLASE"/>
    <property type="match status" value="1"/>
</dbReference>
<reference evidence="6" key="1">
    <citation type="submission" date="2021-08" db="EMBL/GenBank/DDBJ databases">
        <title>Genome of a novel bacterium of the phylum Verrucomicrobia, Oleiharenicola sp. KSB-15.</title>
        <authorList>
            <person name="Chung J.-H."/>
            <person name="Ahn J.-H."/>
            <person name="Yoon Y."/>
            <person name="Kim D.-Y."/>
            <person name="An S.-H."/>
            <person name="Park I."/>
            <person name="Yeon J."/>
        </authorList>
    </citation>
    <scope>NUCLEOTIDE SEQUENCE</scope>
    <source>
        <strain evidence="6">KSB-15</strain>
    </source>
</reference>
<protein>
    <recommendedName>
        <fullName evidence="4">L-threonine aldolase</fullName>
        <ecNumber evidence="4">4.1.2.48</ecNumber>
    </recommendedName>
</protein>
<evidence type="ECO:0000256" key="2">
    <source>
        <dbReference type="ARBA" id="ARBA00006966"/>
    </source>
</evidence>
<dbReference type="InterPro" id="IPR015424">
    <property type="entry name" value="PyrdxlP-dep_Trfase"/>
</dbReference>
<evidence type="ECO:0000256" key="1">
    <source>
        <dbReference type="ARBA" id="ARBA00001933"/>
    </source>
</evidence>
<evidence type="ECO:0000313" key="6">
    <source>
        <dbReference type="EMBL" id="QYM79939.1"/>
    </source>
</evidence>
<organism evidence="6 7">
    <name type="scientific">Horticoccus luteus</name>
    <dbReference type="NCBI Taxonomy" id="2862869"/>
    <lineage>
        <taxon>Bacteria</taxon>
        <taxon>Pseudomonadati</taxon>
        <taxon>Verrucomicrobiota</taxon>
        <taxon>Opitutia</taxon>
        <taxon>Opitutales</taxon>
        <taxon>Opitutaceae</taxon>
        <taxon>Horticoccus</taxon>
    </lineage>
</organism>
<dbReference type="Pfam" id="PF01212">
    <property type="entry name" value="Beta_elim_lyase"/>
    <property type="match status" value="1"/>
</dbReference>
<dbReference type="InterPro" id="IPR015421">
    <property type="entry name" value="PyrdxlP-dep_Trfase_major"/>
</dbReference>
<accession>A0A8F9TY05</accession>
<dbReference type="RefSeq" id="WP_220164413.1">
    <property type="nucleotide sequence ID" value="NZ_CP080507.1"/>
</dbReference>
<dbReference type="EC" id="4.1.2.48" evidence="4"/>
<dbReference type="GO" id="GO:0004793">
    <property type="term" value="F:threonine aldolase activity"/>
    <property type="evidence" value="ECO:0007669"/>
    <property type="project" value="UniProtKB-UniRule"/>
</dbReference>
<keyword evidence="4" id="KW-0456">Lyase</keyword>
<dbReference type="InterPro" id="IPR015422">
    <property type="entry name" value="PyrdxlP-dep_Trfase_small"/>
</dbReference>
<comment type="catalytic activity">
    <reaction evidence="4">
        <text>L-allo-threonine = acetaldehyde + glycine</text>
        <dbReference type="Rhea" id="RHEA:26209"/>
        <dbReference type="ChEBI" id="CHEBI:15343"/>
        <dbReference type="ChEBI" id="CHEBI:57305"/>
        <dbReference type="ChEBI" id="CHEBI:58585"/>
        <dbReference type="EC" id="4.1.2.48"/>
    </reaction>
</comment>
<sequence>MPDASPTAHNYAFASDNTAGVCPEVLAALAEANRGHVPSYGHDRITHEATDRIRALFETDCEVFFVYNGTAANALSLASICSSYHAILAHADAHVERDECAAPEFFSGGARVVPLPGSLGKLSPDVVDQAASSHHEVHASKPRVLSLTQSTEWGTVYSPAAIAALTATARRHNLAVHLDGARFANAAAALRDRPGATPADLTWRAGVDVLSFGGTKNGAAGTEAIVFFNRSLAAEFAYRRKQSGQLASKMRFLAAQWLGLLRDDAWLRHAAHANAMAARLGRELGAFPALRLLAPVEANAVFVELPPAVAQGLFARGWHFYAMMGEHGYRLMCSWATQPADLDAFLGDLRAVVSAQ</sequence>
<evidence type="ECO:0000256" key="4">
    <source>
        <dbReference type="PIRNR" id="PIRNR038940"/>
    </source>
</evidence>
<dbReference type="InterPro" id="IPR026273">
    <property type="entry name" value="Low_specificity_L-TA_bact"/>
</dbReference>
<feature type="domain" description="Aromatic amino acid beta-eliminating lyase/threonine aldolase" evidence="5">
    <location>
        <begin position="13"/>
        <end position="304"/>
    </location>
</feature>
<evidence type="ECO:0000313" key="7">
    <source>
        <dbReference type="Proteomes" id="UP000825051"/>
    </source>
</evidence>
<dbReference type="SUPFAM" id="SSF53383">
    <property type="entry name" value="PLP-dependent transferases"/>
    <property type="match status" value="1"/>
</dbReference>
<dbReference type="PIRSF" id="PIRSF038940">
    <property type="entry name" value="Low_specificity_LTA"/>
    <property type="match status" value="1"/>
</dbReference>
<comment type="similarity">
    <text evidence="2 4">Belongs to the threonine aldolase family.</text>
</comment>
<comment type="catalytic activity">
    <reaction evidence="4">
        <text>L-threonine = acetaldehyde + glycine</text>
        <dbReference type="Rhea" id="RHEA:19625"/>
        <dbReference type="ChEBI" id="CHEBI:15343"/>
        <dbReference type="ChEBI" id="CHEBI:57305"/>
        <dbReference type="ChEBI" id="CHEBI:57926"/>
        <dbReference type="EC" id="4.1.2.48"/>
    </reaction>
</comment>